<keyword evidence="4" id="KW-1185">Reference proteome</keyword>
<keyword evidence="1 2" id="KW-0193">Cuticle</keyword>
<dbReference type="STRING" id="36166.T1GSF8"/>
<evidence type="ECO:0000256" key="2">
    <source>
        <dbReference type="PROSITE-ProRule" id="PRU00497"/>
    </source>
</evidence>
<name>T1GSF8_MEGSC</name>
<dbReference type="InterPro" id="IPR050468">
    <property type="entry name" value="Cuticle_Struct_Prot"/>
</dbReference>
<dbReference type="PROSITE" id="PS51155">
    <property type="entry name" value="CHIT_BIND_RR_2"/>
    <property type="match status" value="1"/>
</dbReference>
<dbReference type="HOGENOM" id="CLU_2530033_0_0_1"/>
<dbReference type="InterPro" id="IPR031311">
    <property type="entry name" value="CHIT_BIND_RR_consensus"/>
</dbReference>
<evidence type="ECO:0000313" key="4">
    <source>
        <dbReference type="Proteomes" id="UP000015102"/>
    </source>
</evidence>
<accession>T1GSF8</accession>
<dbReference type="PROSITE" id="PS00233">
    <property type="entry name" value="CHIT_BIND_RR_1"/>
    <property type="match status" value="1"/>
</dbReference>
<reference evidence="3" key="2">
    <citation type="submission" date="2015-06" db="UniProtKB">
        <authorList>
            <consortium name="EnsemblMetazoa"/>
        </authorList>
    </citation>
    <scope>IDENTIFICATION</scope>
</reference>
<dbReference type="Proteomes" id="UP000015102">
    <property type="component" value="Unassembled WGS sequence"/>
</dbReference>
<organism evidence="3 4">
    <name type="scientific">Megaselia scalaris</name>
    <name type="common">Humpbacked fly</name>
    <name type="synonym">Phora scalaris</name>
    <dbReference type="NCBI Taxonomy" id="36166"/>
    <lineage>
        <taxon>Eukaryota</taxon>
        <taxon>Metazoa</taxon>
        <taxon>Ecdysozoa</taxon>
        <taxon>Arthropoda</taxon>
        <taxon>Hexapoda</taxon>
        <taxon>Insecta</taxon>
        <taxon>Pterygota</taxon>
        <taxon>Neoptera</taxon>
        <taxon>Endopterygota</taxon>
        <taxon>Diptera</taxon>
        <taxon>Brachycera</taxon>
        <taxon>Muscomorpha</taxon>
        <taxon>Platypezoidea</taxon>
        <taxon>Phoridae</taxon>
        <taxon>Megaseliini</taxon>
        <taxon>Megaselia</taxon>
    </lineage>
</organism>
<dbReference type="Pfam" id="PF00379">
    <property type="entry name" value="Chitin_bind_4"/>
    <property type="match status" value="1"/>
</dbReference>
<evidence type="ECO:0000256" key="1">
    <source>
        <dbReference type="ARBA" id="ARBA00022460"/>
    </source>
</evidence>
<sequence>MIWFRKLERTEKYAEELRIPSWKLTARNQTSDGTSRQEQGILENNILKIDGSYQYIGDDGQVYEVHYIADEKGFQPQGKHILNK</sequence>
<proteinExistence type="predicted"/>
<dbReference type="PANTHER" id="PTHR10380">
    <property type="entry name" value="CUTICLE PROTEIN"/>
    <property type="match status" value="1"/>
</dbReference>
<dbReference type="GO" id="GO:0062129">
    <property type="term" value="C:chitin-based extracellular matrix"/>
    <property type="evidence" value="ECO:0007669"/>
    <property type="project" value="TreeGrafter"/>
</dbReference>
<dbReference type="EnsemblMetazoa" id="MESCA006613-RA">
    <property type="protein sequence ID" value="MESCA006613-PA"/>
    <property type="gene ID" value="MESCA006613"/>
</dbReference>
<evidence type="ECO:0000313" key="3">
    <source>
        <dbReference type="EnsemblMetazoa" id="MESCA006613-PA"/>
    </source>
</evidence>
<reference evidence="4" key="1">
    <citation type="submission" date="2013-02" db="EMBL/GenBank/DDBJ databases">
        <authorList>
            <person name="Hughes D."/>
        </authorList>
    </citation>
    <scope>NUCLEOTIDE SEQUENCE</scope>
    <source>
        <strain>Durham</strain>
        <strain evidence="4">NC isolate 2 -- Noor lab</strain>
    </source>
</reference>
<dbReference type="InterPro" id="IPR000618">
    <property type="entry name" value="Insect_cuticle"/>
</dbReference>
<dbReference type="EMBL" id="CAQQ02392812">
    <property type="status" value="NOT_ANNOTATED_CDS"/>
    <property type="molecule type" value="Genomic_DNA"/>
</dbReference>
<dbReference type="GO" id="GO:0008010">
    <property type="term" value="F:structural constituent of chitin-based larval cuticle"/>
    <property type="evidence" value="ECO:0007669"/>
    <property type="project" value="TreeGrafter"/>
</dbReference>
<dbReference type="AlphaFoldDB" id="T1GSF8"/>
<protein>
    <submittedName>
        <fullName evidence="3">Uncharacterized protein</fullName>
    </submittedName>
</protein>
<dbReference type="PANTHER" id="PTHR10380:SF218">
    <property type="entry name" value="ADULT CUTICLE PROTEIN 65AA-RELATED"/>
    <property type="match status" value="1"/>
</dbReference>